<reference evidence="2 3" key="1">
    <citation type="submission" date="2023-05" db="EMBL/GenBank/DDBJ databases">
        <title>Novel species of genus Flectobacillus isolated from stream in China.</title>
        <authorList>
            <person name="Lu H."/>
        </authorList>
    </citation>
    <scope>NUCLEOTIDE SEQUENCE [LARGE SCALE GENOMIC DNA]</scope>
    <source>
        <strain evidence="2 3">KCTC 42575</strain>
    </source>
</reference>
<dbReference type="Proteomes" id="UP001236507">
    <property type="component" value="Unassembled WGS sequence"/>
</dbReference>
<gene>
    <name evidence="2" type="ORF">QM524_22900</name>
</gene>
<evidence type="ECO:0000256" key="1">
    <source>
        <dbReference type="SAM" id="Phobius"/>
    </source>
</evidence>
<feature type="transmembrane region" description="Helical" evidence="1">
    <location>
        <begin position="215"/>
        <end position="231"/>
    </location>
</feature>
<keyword evidence="3" id="KW-1185">Reference proteome</keyword>
<organism evidence="2 3">
    <name type="scientific">Flectobacillus roseus</name>
    <dbReference type="NCBI Taxonomy" id="502259"/>
    <lineage>
        <taxon>Bacteria</taxon>
        <taxon>Pseudomonadati</taxon>
        <taxon>Bacteroidota</taxon>
        <taxon>Cytophagia</taxon>
        <taxon>Cytophagales</taxon>
        <taxon>Flectobacillaceae</taxon>
        <taxon>Flectobacillus</taxon>
    </lineage>
</organism>
<feature type="transmembrane region" description="Helical" evidence="1">
    <location>
        <begin position="356"/>
        <end position="377"/>
    </location>
</feature>
<evidence type="ECO:0000313" key="2">
    <source>
        <dbReference type="EMBL" id="MDI9862091.1"/>
    </source>
</evidence>
<feature type="transmembrane region" description="Helical" evidence="1">
    <location>
        <begin position="178"/>
        <end position="209"/>
    </location>
</feature>
<feature type="transmembrane region" description="Helical" evidence="1">
    <location>
        <begin position="252"/>
        <end position="279"/>
    </location>
</feature>
<feature type="transmembrane region" description="Helical" evidence="1">
    <location>
        <begin position="97"/>
        <end position="119"/>
    </location>
</feature>
<keyword evidence="1" id="KW-0812">Transmembrane</keyword>
<comment type="caution">
    <text evidence="2">The sequence shown here is derived from an EMBL/GenBank/DDBJ whole genome shotgun (WGS) entry which is preliminary data.</text>
</comment>
<feature type="transmembrane region" description="Helical" evidence="1">
    <location>
        <begin position="148"/>
        <end position="166"/>
    </location>
</feature>
<feature type="transmembrane region" description="Helical" evidence="1">
    <location>
        <begin position="332"/>
        <end position="350"/>
    </location>
</feature>
<sequence>MNLGNKGQWQTSNLKWWSVLLILLPILLYYTWVCFWGIDCPQLDDFAVLTTIVDINKAITLKEELEIWFTPHNEHRIVFTRLIFWLVGTTDNGAVDIYKVLLIGNLTLVGLASIFYRVIGHMQQSWVYAFAISCMLFQMQYFENTFFGMAAVQNLGIYFWLGLSFWQLTQVAKQPKQLLWAFVWGFFATFTSGNGLVVFPAGIFILWFLEAKKMIIPWVLYGLIITGLYLHNLPHQNSINNFVQLFEGSMGYLGGFVGTTISAQIPILLGVLMLFVGVLLNLNLVFVKQIPLHVRSKQVQVFLLAFFIALVATSCMVGLNRDIISAISTPRYKIGSAVFVCLITLMIANIQMNPRFSFLIGVGFAFAFSLFCLMTYYKMTPVVKANRAVYQNNIDAFKRKVTGQEHPPILFEKEWYEVWKAGKWDFPENKN</sequence>
<name>A0ABT6YG09_9BACT</name>
<proteinExistence type="predicted"/>
<dbReference type="EMBL" id="JASHIF010000025">
    <property type="protein sequence ID" value="MDI9862091.1"/>
    <property type="molecule type" value="Genomic_DNA"/>
</dbReference>
<protein>
    <recommendedName>
        <fullName evidence="4">Glycosyltransferase RgtA/B/C/D-like domain-containing protein</fullName>
    </recommendedName>
</protein>
<feature type="transmembrane region" description="Helical" evidence="1">
    <location>
        <begin position="299"/>
        <end position="320"/>
    </location>
</feature>
<feature type="transmembrane region" description="Helical" evidence="1">
    <location>
        <begin position="16"/>
        <end position="38"/>
    </location>
</feature>
<keyword evidence="1" id="KW-1133">Transmembrane helix</keyword>
<keyword evidence="1" id="KW-0472">Membrane</keyword>
<accession>A0ABT6YG09</accession>
<feature type="transmembrane region" description="Helical" evidence="1">
    <location>
        <begin position="126"/>
        <end position="142"/>
    </location>
</feature>
<evidence type="ECO:0008006" key="4">
    <source>
        <dbReference type="Google" id="ProtNLM"/>
    </source>
</evidence>
<dbReference type="RefSeq" id="WP_283346396.1">
    <property type="nucleotide sequence ID" value="NZ_JASHIF010000025.1"/>
</dbReference>
<evidence type="ECO:0000313" key="3">
    <source>
        <dbReference type="Proteomes" id="UP001236507"/>
    </source>
</evidence>